<dbReference type="Proteomes" id="UP000628448">
    <property type="component" value="Unassembled WGS sequence"/>
</dbReference>
<dbReference type="AlphaFoldDB" id="A0A931GYA4"/>
<dbReference type="PANTHER" id="PTHR43267">
    <property type="entry name" value="TRNA THREONYLCARBAMOYLADENOSINE DEHYDRATASE"/>
    <property type="match status" value="1"/>
</dbReference>
<dbReference type="Gene3D" id="3.40.109.10">
    <property type="entry name" value="NADH Oxidase"/>
    <property type="match status" value="2"/>
</dbReference>
<sequence length="775" mass="87143">MDDSSNDLSKMIKSKTTISLKANQHYKPLFFRASDKDEKQALLHLIGSEPSLVIYDTLEQQLQELVKCRFPAFVPTPENMQKAVSDILNGTPAEDYGVWVYYPWSKKLVHLTDEDEFIEIRTSRNKQKITTPELQTLLKKKIGIIGLSVGQSVALTVAMERICGELRIADFDTLELTNVNRIRTGLHNLGLPKIVIAAREIAEIDPFLKVVCYTSGITEDNIDSFLTENGKLDLLIEECDSLDIKVLSRQRAKAHQVPVIMDTNDRGMVDIERYDLTPDYPIFHGLLKNIDYNGLKNLDTKQKIPFLLQLISVNTASKRSRVSLIELGSSIGNFPQLASSVVLGGAVATDVARRILLNQLHISGRFHIDLDAMIADEQPVDHLYRPKTFEPLRLDDMLSIAAAVPADAGDAVQPSFETLKKIVTDAGLAPSSGNDQPWRFLYKDGRVLLFHDISRSYSFGDYRNMAAYTSLGSAIENFVLSAQQSGLGVSTTLFPLKDNQQLIASLTFADANHKDVESNEFTGLADYLDKRCTNRKVTQRQAISLPDLDKLSKMVPWFSGANLQWVTDVHQLTQVGKIISAVDRMRLMHPHGHYDFFHREMRWSDKEAMEKRNGMDVHTLELPPEALIALNIMKDPEVIKTVREIDGAQALRSASLPHAATSSAIGLLSMPSYTPADFVIGGRIAQRLWLQSTEMNIAFQPLIAPLYLFPRIIFGNGEDLPPYMIDELQILRQQFLQIFPGSNERGEVFLFRIFKAADVEKRSLRLKLEDILHVV</sequence>
<evidence type="ECO:0000313" key="3">
    <source>
        <dbReference type="Proteomes" id="UP000628448"/>
    </source>
</evidence>
<gene>
    <name evidence="2" type="ORF">I5907_02295</name>
</gene>
<dbReference type="InterPro" id="IPR000594">
    <property type="entry name" value="ThiF_NAD_FAD-bd"/>
</dbReference>
<dbReference type="NCBIfam" id="NF005901">
    <property type="entry name" value="PRK07877.1"/>
    <property type="match status" value="1"/>
</dbReference>
<dbReference type="SUPFAM" id="SSF69572">
    <property type="entry name" value="Activating enzymes of the ubiquitin-like proteins"/>
    <property type="match status" value="1"/>
</dbReference>
<keyword evidence="3" id="KW-1185">Reference proteome</keyword>
<dbReference type="EMBL" id="JADWYR010000001">
    <property type="protein sequence ID" value="MBG9375042.1"/>
    <property type="molecule type" value="Genomic_DNA"/>
</dbReference>
<feature type="domain" description="THIF-type NAD/FAD binding fold" evidence="1">
    <location>
        <begin position="126"/>
        <end position="261"/>
    </location>
</feature>
<accession>A0A931GYA4</accession>
<reference evidence="2" key="1">
    <citation type="submission" date="2020-11" db="EMBL/GenBank/DDBJ databases">
        <title>Bacterial whole genome sequence for Panacibacter sp. DH6.</title>
        <authorList>
            <person name="Le V."/>
            <person name="Ko S."/>
            <person name="Ahn C.-Y."/>
            <person name="Oh H.-M."/>
        </authorList>
    </citation>
    <scope>NUCLEOTIDE SEQUENCE</scope>
    <source>
        <strain evidence="2">DH6</strain>
    </source>
</reference>
<dbReference type="Gene3D" id="3.40.50.720">
    <property type="entry name" value="NAD(P)-binding Rossmann-like Domain"/>
    <property type="match status" value="1"/>
</dbReference>
<dbReference type="Pfam" id="PF00899">
    <property type="entry name" value="ThiF"/>
    <property type="match status" value="1"/>
</dbReference>
<dbReference type="InterPro" id="IPR045886">
    <property type="entry name" value="ThiF/MoeB/HesA"/>
</dbReference>
<dbReference type="InterPro" id="IPR000415">
    <property type="entry name" value="Nitroreductase-like"/>
</dbReference>
<comment type="caution">
    <text evidence="2">The sequence shown here is derived from an EMBL/GenBank/DDBJ whole genome shotgun (WGS) entry which is preliminary data.</text>
</comment>
<organism evidence="2 3">
    <name type="scientific">Panacibacter microcysteis</name>
    <dbReference type="NCBI Taxonomy" id="2793269"/>
    <lineage>
        <taxon>Bacteria</taxon>
        <taxon>Pseudomonadati</taxon>
        <taxon>Bacteroidota</taxon>
        <taxon>Chitinophagia</taxon>
        <taxon>Chitinophagales</taxon>
        <taxon>Chitinophagaceae</taxon>
        <taxon>Panacibacter</taxon>
    </lineage>
</organism>
<proteinExistence type="predicted"/>
<evidence type="ECO:0000259" key="1">
    <source>
        <dbReference type="Pfam" id="PF00899"/>
    </source>
</evidence>
<dbReference type="CDD" id="cd01483">
    <property type="entry name" value="E1_enzyme_family"/>
    <property type="match status" value="1"/>
</dbReference>
<name>A0A931GYA4_9BACT</name>
<dbReference type="RefSeq" id="WP_196989122.1">
    <property type="nucleotide sequence ID" value="NZ_JADWYR010000001.1"/>
</dbReference>
<dbReference type="PANTHER" id="PTHR43267:SF3">
    <property type="entry name" value="THIF PROTEIN"/>
    <property type="match status" value="1"/>
</dbReference>
<dbReference type="GO" id="GO:0061504">
    <property type="term" value="P:cyclic threonylcarbamoyladenosine biosynthetic process"/>
    <property type="evidence" value="ECO:0007669"/>
    <property type="project" value="TreeGrafter"/>
</dbReference>
<protein>
    <submittedName>
        <fullName evidence="2">Rv1355c family protein</fullName>
    </submittedName>
</protein>
<dbReference type="SUPFAM" id="SSF55469">
    <property type="entry name" value="FMN-dependent nitroreductase-like"/>
    <property type="match status" value="1"/>
</dbReference>
<dbReference type="InterPro" id="IPR035985">
    <property type="entry name" value="Ubiquitin-activating_enz"/>
</dbReference>
<dbReference type="GO" id="GO:0008641">
    <property type="term" value="F:ubiquitin-like modifier activating enzyme activity"/>
    <property type="evidence" value="ECO:0007669"/>
    <property type="project" value="InterPro"/>
</dbReference>
<dbReference type="GO" id="GO:0016491">
    <property type="term" value="F:oxidoreductase activity"/>
    <property type="evidence" value="ECO:0007669"/>
    <property type="project" value="InterPro"/>
</dbReference>
<evidence type="ECO:0000313" key="2">
    <source>
        <dbReference type="EMBL" id="MBG9375042.1"/>
    </source>
</evidence>
<dbReference type="GO" id="GO:0061503">
    <property type="term" value="F:tRNA threonylcarbamoyladenosine dehydratase"/>
    <property type="evidence" value="ECO:0007669"/>
    <property type="project" value="TreeGrafter"/>
</dbReference>